<evidence type="ECO:0000256" key="1">
    <source>
        <dbReference type="SAM" id="SignalP"/>
    </source>
</evidence>
<gene>
    <name evidence="2" type="ORF">B0X71_05735</name>
</gene>
<dbReference type="InterPro" id="IPR054817">
    <property type="entry name" value="Glycosyl_F510_1955-like"/>
</dbReference>
<dbReference type="Gene3D" id="2.130.10.10">
    <property type="entry name" value="YVTN repeat-like/Quinoprotein amine dehydrogenase"/>
    <property type="match status" value="2"/>
</dbReference>
<dbReference type="AlphaFoldDB" id="A0A1Q2KXW2"/>
<sequence length="340" mass="36308">MKRKLIVLLTLAAALISGCSNLEAADEETASEITFVKEERTDAAVAADSNSSQRQTEAEPVTVESGIAMQHVHGLGVSGDGTEVYVPAHAGLKIYKSGRWTETSGALHDYMGFSMVDDGFYSSGHPGEESDLADPFGIVRSVDMGESLVLLDLYEEVDFHLMSAGYYSHVIYAVNPKPNSRMEEAGIYYSTNDAQTWKKSGGEGLKGQLVTIDVHPDDEAIVAIGTDRGVFVSVNHGQDFKAVTDAPVSAIAFSPQGNLLAASESDSPGLQVIDLKTKKGSVLPLPDLAEGNDINHLAVNPENDGNVVFSTIESDIYISEDSGTSWTKIAHKGNALDLKQ</sequence>
<dbReference type="EMBL" id="CP019640">
    <property type="protein sequence ID" value="AQQ52647.1"/>
    <property type="molecule type" value="Genomic_DNA"/>
</dbReference>
<evidence type="ECO:0008006" key="4">
    <source>
        <dbReference type="Google" id="ProtNLM"/>
    </source>
</evidence>
<protein>
    <recommendedName>
        <fullName evidence="4">Beta-barrel assembly machine subunit BamC</fullName>
    </recommendedName>
</protein>
<dbReference type="NCBIfam" id="NF045728">
    <property type="entry name" value="glycosyl_F510_1955"/>
    <property type="match status" value="1"/>
</dbReference>
<dbReference type="OrthoDB" id="9764804at2"/>
<name>A0A1Q2KXW2_9BACL</name>
<dbReference type="PROSITE" id="PS51257">
    <property type="entry name" value="PROKAR_LIPOPROTEIN"/>
    <property type="match status" value="1"/>
</dbReference>
<keyword evidence="1" id="KW-0732">Signal</keyword>
<feature type="chain" id="PRO_5013360892" description="Beta-barrel assembly machine subunit BamC" evidence="1">
    <location>
        <begin position="25"/>
        <end position="340"/>
    </location>
</feature>
<evidence type="ECO:0000313" key="2">
    <source>
        <dbReference type="EMBL" id="AQQ52647.1"/>
    </source>
</evidence>
<evidence type="ECO:0000313" key="3">
    <source>
        <dbReference type="Proteomes" id="UP000188184"/>
    </source>
</evidence>
<dbReference type="KEGG" id="pmar:B0X71_05735"/>
<dbReference type="RefSeq" id="WP_077588529.1">
    <property type="nucleotide sequence ID" value="NZ_CP019640.1"/>
</dbReference>
<organism evidence="2 3">
    <name type="scientific">Planococcus lenghuensis</name>
    <dbReference type="NCBI Taxonomy" id="2213202"/>
    <lineage>
        <taxon>Bacteria</taxon>
        <taxon>Bacillati</taxon>
        <taxon>Bacillota</taxon>
        <taxon>Bacilli</taxon>
        <taxon>Bacillales</taxon>
        <taxon>Caryophanaceae</taxon>
        <taxon>Planococcus</taxon>
    </lineage>
</organism>
<dbReference type="InterPro" id="IPR015943">
    <property type="entry name" value="WD40/YVTN_repeat-like_dom_sf"/>
</dbReference>
<feature type="signal peptide" evidence="1">
    <location>
        <begin position="1"/>
        <end position="24"/>
    </location>
</feature>
<keyword evidence="3" id="KW-1185">Reference proteome</keyword>
<proteinExistence type="predicted"/>
<accession>A0A1Q2KXW2</accession>
<reference evidence="2 3" key="1">
    <citation type="submission" date="2017-02" db="EMBL/GenBank/DDBJ databases">
        <title>The complete genomic sequence of a novel cold adapted crude oil-degrading bacterium Planococcus qaidamina Y42.</title>
        <authorList>
            <person name="Yang R."/>
        </authorList>
    </citation>
    <scope>NUCLEOTIDE SEQUENCE [LARGE SCALE GENOMIC DNA]</scope>
    <source>
        <strain evidence="2 3">Y42</strain>
    </source>
</reference>
<dbReference type="SUPFAM" id="SSF110296">
    <property type="entry name" value="Oligoxyloglucan reducing end-specific cellobiohydrolase"/>
    <property type="match status" value="1"/>
</dbReference>
<dbReference type="Proteomes" id="UP000188184">
    <property type="component" value="Chromosome"/>
</dbReference>